<reference evidence="2 3" key="1">
    <citation type="submission" date="2013-01" db="EMBL/GenBank/DDBJ databases">
        <title>The Genome Sequence of Bacillus cereus TIAC219.</title>
        <authorList>
            <consortium name="The Broad Institute Genome Sequencing Platform"/>
            <consortium name="The Broad Institute Genome Sequencing Center for Infectious Disease"/>
            <person name="Feldgarden M."/>
            <person name="Van der Auwera G.A."/>
            <person name="Mahillon J."/>
            <person name="Duprez V."/>
            <person name="Timmery S."/>
            <person name="Mattelet C."/>
            <person name="Dierick K."/>
            <person name="Sun M."/>
            <person name="Yu Z."/>
            <person name="Zhu L."/>
            <person name="Hu X."/>
            <person name="Shank E.B."/>
            <person name="Swiecicka I."/>
            <person name="Hansen B.M."/>
            <person name="Andrup L."/>
            <person name="Walker B."/>
            <person name="Young S.K."/>
            <person name="Zeng Q."/>
            <person name="Gargeya S."/>
            <person name="Fitzgerald M."/>
            <person name="Haas B."/>
            <person name="Abouelleil A."/>
            <person name="Alvarado L."/>
            <person name="Arachchi H.M."/>
            <person name="Berlin A.M."/>
            <person name="Chapman S.B."/>
            <person name="Dewar J."/>
            <person name="Goldberg J."/>
            <person name="Griggs A."/>
            <person name="Gujja S."/>
            <person name="Hansen M."/>
            <person name="Howarth C."/>
            <person name="Imamovic A."/>
            <person name="Larimer J."/>
            <person name="McCowan C."/>
            <person name="Murphy C."/>
            <person name="Neiman D."/>
            <person name="Pearson M."/>
            <person name="Priest M."/>
            <person name="Roberts A."/>
            <person name="Saif S."/>
            <person name="Shea T."/>
            <person name="Sisk P."/>
            <person name="Sykes S."/>
            <person name="Wortman J."/>
            <person name="Nusbaum C."/>
            <person name="Birren B."/>
        </authorList>
    </citation>
    <scope>NUCLEOTIDE SEQUENCE [LARGE SCALE GENOMIC DNA]</scope>
    <source>
        <strain evidence="2 3">TIAC219</strain>
    </source>
</reference>
<evidence type="ECO:0000256" key="1">
    <source>
        <dbReference type="SAM" id="Phobius"/>
    </source>
</evidence>
<dbReference type="EMBL" id="AHCJ01000115">
    <property type="protein sequence ID" value="EOQ55272.1"/>
    <property type="molecule type" value="Genomic_DNA"/>
</dbReference>
<evidence type="ECO:0000313" key="3">
    <source>
        <dbReference type="Proteomes" id="UP000014060"/>
    </source>
</evidence>
<keyword evidence="1" id="KW-1133">Transmembrane helix</keyword>
<gene>
    <name evidence="2" type="ORF">IAY_06780</name>
</gene>
<accession>A0ABC9SP55</accession>
<dbReference type="Proteomes" id="UP000014060">
    <property type="component" value="Unassembled WGS sequence"/>
</dbReference>
<keyword evidence="1" id="KW-0472">Membrane</keyword>
<keyword evidence="1" id="KW-0812">Transmembrane</keyword>
<evidence type="ECO:0008006" key="4">
    <source>
        <dbReference type="Google" id="ProtNLM"/>
    </source>
</evidence>
<comment type="caution">
    <text evidence="2">The sequence shown here is derived from an EMBL/GenBank/DDBJ whole genome shotgun (WGS) entry which is preliminary data.</text>
</comment>
<evidence type="ECO:0000313" key="2">
    <source>
        <dbReference type="EMBL" id="EOQ55272.1"/>
    </source>
</evidence>
<dbReference type="RefSeq" id="WP_002084253.1">
    <property type="nucleotide sequence ID" value="NZ_KB976025.1"/>
</dbReference>
<protein>
    <recommendedName>
        <fullName evidence="4">Lipoprotein</fullName>
    </recommendedName>
</protein>
<organism evidence="2 3">
    <name type="scientific">Bacillus cereus TIAC219</name>
    <dbReference type="NCBI Taxonomy" id="718222"/>
    <lineage>
        <taxon>Bacteria</taxon>
        <taxon>Bacillati</taxon>
        <taxon>Bacillota</taxon>
        <taxon>Bacilli</taxon>
        <taxon>Bacillales</taxon>
        <taxon>Bacillaceae</taxon>
        <taxon>Bacillus</taxon>
        <taxon>Bacillus cereus group</taxon>
    </lineage>
</organism>
<feature type="transmembrane region" description="Helical" evidence="1">
    <location>
        <begin position="6"/>
        <end position="24"/>
    </location>
</feature>
<proteinExistence type="predicted"/>
<sequence length="41" mass="4571">MITTKGYIVMLIAIMCLWACDCVYKAIKSDGKVDGNENNNM</sequence>
<dbReference type="AlphaFoldDB" id="A0ABC9SP55"/>
<name>A0ABC9SP55_BACCE</name>